<sequence>MTENRRFKTDDAVQFILDGELKTGLVSDDSYAPNYKIRFGNMGITLHQNHLIHATKTVECHSATRVGLEVIESGTNVPHLVKRQIANNIGQFLFENDYIAWEIEPSWGETKQITGSVSVVVGVNNDTA</sequence>
<dbReference type="AlphaFoldDB" id="A0A7X1CNR7"/>
<dbReference type="RefSeq" id="WP_185525395.1">
    <property type="nucleotide sequence ID" value="NZ_JAARWN010000001.1"/>
</dbReference>
<proteinExistence type="predicted"/>
<organism evidence="1 2">
    <name type="scientific">Listeria grandensis</name>
    <dbReference type="NCBI Taxonomy" id="1494963"/>
    <lineage>
        <taxon>Bacteria</taxon>
        <taxon>Bacillati</taxon>
        <taxon>Bacillota</taxon>
        <taxon>Bacilli</taxon>
        <taxon>Bacillales</taxon>
        <taxon>Listeriaceae</taxon>
        <taxon>Listeria</taxon>
    </lineage>
</organism>
<accession>A0A7X1CNR7</accession>
<dbReference type="Proteomes" id="UP000535908">
    <property type="component" value="Unassembled WGS sequence"/>
</dbReference>
<gene>
    <name evidence="1" type="ORF">HCA69_02475</name>
</gene>
<name>A0A7X1CNR7_9LIST</name>
<evidence type="ECO:0000313" key="2">
    <source>
        <dbReference type="Proteomes" id="UP000535908"/>
    </source>
</evidence>
<dbReference type="EMBL" id="JAARWN010000001">
    <property type="protein sequence ID" value="MBC1935214.1"/>
    <property type="molecule type" value="Genomic_DNA"/>
</dbReference>
<evidence type="ECO:0000313" key="1">
    <source>
        <dbReference type="EMBL" id="MBC1935214.1"/>
    </source>
</evidence>
<protein>
    <submittedName>
        <fullName evidence="1">Uncharacterized protein</fullName>
    </submittedName>
</protein>
<comment type="caution">
    <text evidence="1">The sequence shown here is derived from an EMBL/GenBank/DDBJ whole genome shotgun (WGS) entry which is preliminary data.</text>
</comment>
<reference evidence="1 2" key="1">
    <citation type="submission" date="2020-03" db="EMBL/GenBank/DDBJ databases">
        <title>Soil Listeria distribution.</title>
        <authorList>
            <person name="Liao J."/>
            <person name="Wiedmann M."/>
        </authorList>
    </citation>
    <scope>NUCLEOTIDE SEQUENCE [LARGE SCALE GENOMIC DNA]</scope>
    <source>
        <strain evidence="1 2">FSL L7-0741</strain>
    </source>
</reference>